<protein>
    <submittedName>
        <fullName evidence="2">Uncharacterized protein</fullName>
    </submittedName>
</protein>
<keyword evidence="1" id="KW-1133">Transmembrane helix</keyword>
<feature type="transmembrane region" description="Helical" evidence="1">
    <location>
        <begin position="27"/>
        <end position="47"/>
    </location>
</feature>
<dbReference type="Proteomes" id="UP001589609">
    <property type="component" value="Unassembled WGS sequence"/>
</dbReference>
<feature type="transmembrane region" description="Helical" evidence="1">
    <location>
        <begin position="125"/>
        <end position="144"/>
    </location>
</feature>
<name>A0ABV5WG77_9BACI</name>
<evidence type="ECO:0000313" key="3">
    <source>
        <dbReference type="Proteomes" id="UP001589609"/>
    </source>
</evidence>
<sequence length="158" mass="19048">MIDLITAIIIFNFISFKTNKRLTFNQILHIWTFSVAFQSVFDIFVVYKYEGYWFFKKNVLEWASILPHLFVVPPVNIMFLNWFPFRTKVTKQISYIFLFTIACVIYEAVTLLPEPWGYFRYGWWKLWYAAIFDPILLLILLGYYKLVCKAENKTRTSF</sequence>
<feature type="transmembrane region" description="Helical" evidence="1">
    <location>
        <begin position="59"/>
        <end position="83"/>
    </location>
</feature>
<feature type="transmembrane region" description="Helical" evidence="1">
    <location>
        <begin position="95"/>
        <end position="113"/>
    </location>
</feature>
<organism evidence="2 3">
    <name type="scientific">Ectobacillus funiculus</name>
    <dbReference type="NCBI Taxonomy" id="137993"/>
    <lineage>
        <taxon>Bacteria</taxon>
        <taxon>Bacillati</taxon>
        <taxon>Bacillota</taxon>
        <taxon>Bacilli</taxon>
        <taxon>Bacillales</taxon>
        <taxon>Bacillaceae</taxon>
        <taxon>Ectobacillus</taxon>
    </lineage>
</organism>
<evidence type="ECO:0000313" key="2">
    <source>
        <dbReference type="EMBL" id="MFB9759418.1"/>
    </source>
</evidence>
<gene>
    <name evidence="2" type="ORF">ACFFMS_13380</name>
</gene>
<keyword evidence="1" id="KW-0472">Membrane</keyword>
<evidence type="ECO:0000256" key="1">
    <source>
        <dbReference type="SAM" id="Phobius"/>
    </source>
</evidence>
<comment type="caution">
    <text evidence="2">The sequence shown here is derived from an EMBL/GenBank/DDBJ whole genome shotgun (WGS) entry which is preliminary data.</text>
</comment>
<accession>A0ABV5WG77</accession>
<keyword evidence="1" id="KW-0812">Transmembrane</keyword>
<dbReference type="RefSeq" id="WP_379949727.1">
    <property type="nucleotide sequence ID" value="NZ_JBHMAF010000071.1"/>
</dbReference>
<keyword evidence="3" id="KW-1185">Reference proteome</keyword>
<proteinExistence type="predicted"/>
<reference evidence="2 3" key="1">
    <citation type="submission" date="2024-09" db="EMBL/GenBank/DDBJ databases">
        <authorList>
            <person name="Sun Q."/>
            <person name="Mori K."/>
        </authorList>
    </citation>
    <scope>NUCLEOTIDE SEQUENCE [LARGE SCALE GENOMIC DNA]</scope>
    <source>
        <strain evidence="2 3">JCM 11201</strain>
    </source>
</reference>
<dbReference type="EMBL" id="JBHMAF010000071">
    <property type="protein sequence ID" value="MFB9759418.1"/>
    <property type="molecule type" value="Genomic_DNA"/>
</dbReference>